<name>D6ST01_9BACT</name>
<dbReference type="Proteomes" id="UP000005496">
    <property type="component" value="Unassembled WGS sequence"/>
</dbReference>
<dbReference type="RefSeq" id="WP_008871166.1">
    <property type="nucleotide sequence ID" value="NZ_ACJN02000003.1"/>
</dbReference>
<keyword evidence="1" id="KW-0472">Membrane</keyword>
<evidence type="ECO:0000256" key="1">
    <source>
        <dbReference type="SAM" id="Phobius"/>
    </source>
</evidence>
<protein>
    <submittedName>
        <fullName evidence="2">Nucleoside recognition domain protein</fullName>
    </submittedName>
</protein>
<evidence type="ECO:0000313" key="3">
    <source>
        <dbReference type="Proteomes" id="UP000005496"/>
    </source>
</evidence>
<evidence type="ECO:0000313" key="2">
    <source>
        <dbReference type="EMBL" id="EFI33817.1"/>
    </source>
</evidence>
<gene>
    <name evidence="2" type="ORF">Dthio_PD1156</name>
</gene>
<feature type="transmembrane region" description="Helical" evidence="1">
    <location>
        <begin position="258"/>
        <end position="283"/>
    </location>
</feature>
<reference evidence="2" key="1">
    <citation type="submission" date="2010-05" db="EMBL/GenBank/DDBJ databases">
        <title>The draft genome of Desulfonatronospira thiodismutans ASO3-1.</title>
        <authorList>
            <consortium name="US DOE Joint Genome Institute (JGI-PGF)"/>
            <person name="Lucas S."/>
            <person name="Copeland A."/>
            <person name="Lapidus A."/>
            <person name="Cheng J.-F."/>
            <person name="Bruce D."/>
            <person name="Goodwin L."/>
            <person name="Pitluck S."/>
            <person name="Chertkov O."/>
            <person name="Brettin T."/>
            <person name="Detter J.C."/>
            <person name="Han C."/>
            <person name="Land M.L."/>
            <person name="Hauser L."/>
            <person name="Kyrpides N."/>
            <person name="Mikhailova N."/>
            <person name="Muyzer G."/>
            <person name="Woyke T."/>
        </authorList>
    </citation>
    <scope>NUCLEOTIDE SEQUENCE [LARGE SCALE GENOMIC DNA]</scope>
    <source>
        <strain evidence="2">ASO3-1</strain>
    </source>
</reference>
<dbReference type="eggNOG" id="COG3366">
    <property type="taxonomic scope" value="Bacteria"/>
</dbReference>
<organism evidence="2 3">
    <name type="scientific">Desulfonatronospira thiodismutans ASO3-1</name>
    <dbReference type="NCBI Taxonomy" id="555779"/>
    <lineage>
        <taxon>Bacteria</taxon>
        <taxon>Pseudomonadati</taxon>
        <taxon>Thermodesulfobacteriota</taxon>
        <taxon>Desulfovibrionia</taxon>
        <taxon>Desulfovibrionales</taxon>
        <taxon>Desulfonatronovibrionaceae</taxon>
        <taxon>Desulfonatronospira</taxon>
    </lineage>
</organism>
<keyword evidence="3" id="KW-1185">Reference proteome</keyword>
<sequence>MKNLSAGILSSFAGIIREATVLFLRLLKIMVPVIILVKIITELDLLPYLADLLEPVMHLMGLPGSMGLVWATAILNNVYSAMIVFVSLPGSFELSVAQVTILSTAVLMAHALPIELRIAQKCGARLIFQALFRIICAIILGIILNFVYEWGGWLQGQNTVVWRPDPQPEGLMGWFAAQLRNLGVIYLIIMALVAVIRFLDYIQVTRILIWMLNPLFRLLGIGREAASITIVGLTMGLAYGGALIIREVRTRRIPQRDVFFSLTLMGIAHSLIEDTLLMLLLGADLSGILLARLVFSLVCVFLLYKIWAYLPSKYVHRYLHPLDASEVKT</sequence>
<keyword evidence="1" id="KW-0812">Transmembrane</keyword>
<feature type="transmembrane region" description="Helical" evidence="1">
    <location>
        <begin position="126"/>
        <end position="148"/>
    </location>
</feature>
<proteinExistence type="predicted"/>
<feature type="transmembrane region" description="Helical" evidence="1">
    <location>
        <begin position="225"/>
        <end position="246"/>
    </location>
</feature>
<feature type="transmembrane region" description="Helical" evidence="1">
    <location>
        <begin position="94"/>
        <end position="114"/>
    </location>
</feature>
<accession>D6ST01</accession>
<feature type="transmembrane region" description="Helical" evidence="1">
    <location>
        <begin position="29"/>
        <end position="46"/>
    </location>
</feature>
<feature type="transmembrane region" description="Helical" evidence="1">
    <location>
        <begin position="67"/>
        <end position="88"/>
    </location>
</feature>
<keyword evidence="1" id="KW-1133">Transmembrane helix</keyword>
<feature type="transmembrane region" description="Helical" evidence="1">
    <location>
        <begin position="171"/>
        <end position="194"/>
    </location>
</feature>
<feature type="transmembrane region" description="Helical" evidence="1">
    <location>
        <begin position="289"/>
        <end position="310"/>
    </location>
</feature>
<dbReference type="AlphaFoldDB" id="D6ST01"/>
<comment type="caution">
    <text evidence="2">The sequence shown here is derived from an EMBL/GenBank/DDBJ whole genome shotgun (WGS) entry which is preliminary data.</text>
</comment>
<dbReference type="EMBL" id="ACJN02000003">
    <property type="protein sequence ID" value="EFI33817.1"/>
    <property type="molecule type" value="Genomic_DNA"/>
</dbReference>